<dbReference type="PROSITE" id="PS51257">
    <property type="entry name" value="PROKAR_LIPOPROTEIN"/>
    <property type="match status" value="1"/>
</dbReference>
<keyword evidence="1" id="KW-0472">Membrane</keyword>
<evidence type="ECO:0000313" key="2">
    <source>
        <dbReference type="EMBL" id="AGE10502.1"/>
    </source>
</evidence>
<name>M9PNF6_CONDI</name>
<protein>
    <submittedName>
        <fullName evidence="2">Conotoxin Di14.1</fullName>
    </submittedName>
</protein>
<keyword evidence="1" id="KW-1133">Transmembrane helix</keyword>
<dbReference type="AlphaFoldDB" id="M9PNF6"/>
<evidence type="ECO:0000256" key="1">
    <source>
        <dbReference type="SAM" id="Phobius"/>
    </source>
</evidence>
<organism evidence="2">
    <name type="scientific">Conus distans</name>
    <name type="common">Distant cone</name>
    <dbReference type="NCBI Taxonomy" id="72281"/>
    <lineage>
        <taxon>Eukaryota</taxon>
        <taxon>Metazoa</taxon>
        <taxon>Spiralia</taxon>
        <taxon>Lophotrochozoa</taxon>
        <taxon>Mollusca</taxon>
        <taxon>Gastropoda</taxon>
        <taxon>Caenogastropoda</taxon>
        <taxon>Neogastropoda</taxon>
        <taxon>Conoidea</taxon>
        <taxon>Conidae</taxon>
        <taxon>Conus</taxon>
        <taxon>Fraterconus</taxon>
    </lineage>
</organism>
<keyword evidence="1" id="KW-0812">Transmembrane</keyword>
<proteinExistence type="evidence at transcript level"/>
<reference evidence="2" key="1">
    <citation type="submission" date="2012-04" db="EMBL/GenBank/DDBJ databases">
        <authorList>
            <person name="Wu C."/>
            <person name="Liu Z."/>
            <person name="Dai Q."/>
        </authorList>
    </citation>
    <scope>NUCLEOTIDE SEQUENCE</scope>
</reference>
<feature type="transmembrane region" description="Helical" evidence="1">
    <location>
        <begin position="12"/>
        <end position="39"/>
    </location>
</feature>
<dbReference type="EMBL" id="JX000417">
    <property type="protein sequence ID" value="AGE10502.1"/>
    <property type="molecule type" value="mRNA"/>
</dbReference>
<sequence>MPSVRSVTCCCLLWMMFFHAFATGMGGCIWTILLFHAYGAHFPGRIVSARLLSLCWVYRCLLLPVLCLWLFASSASESCSFVTLYWELVTRCR</sequence>
<feature type="transmembrane region" description="Helical" evidence="1">
    <location>
        <begin position="51"/>
        <end position="72"/>
    </location>
</feature>
<accession>M9PNF6</accession>